<accession>A0A9P4LAT1</accession>
<dbReference type="Pfam" id="PF26640">
    <property type="entry name" value="DUF8212"/>
    <property type="match status" value="1"/>
</dbReference>
<dbReference type="RefSeq" id="XP_040790386.1">
    <property type="nucleotide sequence ID" value="XM_040930067.1"/>
</dbReference>
<dbReference type="GeneID" id="63847319"/>
<organism evidence="3 4">
    <name type="scientific">Cucurbitaria berberidis CBS 394.84</name>
    <dbReference type="NCBI Taxonomy" id="1168544"/>
    <lineage>
        <taxon>Eukaryota</taxon>
        <taxon>Fungi</taxon>
        <taxon>Dikarya</taxon>
        <taxon>Ascomycota</taxon>
        <taxon>Pezizomycotina</taxon>
        <taxon>Dothideomycetes</taxon>
        <taxon>Pleosporomycetidae</taxon>
        <taxon>Pleosporales</taxon>
        <taxon>Pleosporineae</taxon>
        <taxon>Cucurbitariaceae</taxon>
        <taxon>Cucurbitaria</taxon>
    </lineage>
</organism>
<feature type="domain" description="DUF8212" evidence="2">
    <location>
        <begin position="219"/>
        <end position="312"/>
    </location>
</feature>
<dbReference type="InterPro" id="IPR058525">
    <property type="entry name" value="DUF8212"/>
</dbReference>
<protein>
    <submittedName>
        <fullName evidence="3">HET-domain-containing protein</fullName>
    </submittedName>
</protein>
<evidence type="ECO:0000313" key="4">
    <source>
        <dbReference type="Proteomes" id="UP000800039"/>
    </source>
</evidence>
<keyword evidence="4" id="KW-1185">Reference proteome</keyword>
<dbReference type="OrthoDB" id="674604at2759"/>
<evidence type="ECO:0000259" key="1">
    <source>
        <dbReference type="Pfam" id="PF06985"/>
    </source>
</evidence>
<dbReference type="PANTHER" id="PTHR10622:SF12">
    <property type="entry name" value="HET DOMAIN-CONTAINING PROTEIN"/>
    <property type="match status" value="1"/>
</dbReference>
<name>A0A9P4LAT1_9PLEO</name>
<dbReference type="AlphaFoldDB" id="A0A9P4LAT1"/>
<dbReference type="InterPro" id="IPR010730">
    <property type="entry name" value="HET"/>
</dbReference>
<reference evidence="3" key="1">
    <citation type="submission" date="2020-01" db="EMBL/GenBank/DDBJ databases">
        <authorList>
            <consortium name="DOE Joint Genome Institute"/>
            <person name="Haridas S."/>
            <person name="Albert R."/>
            <person name="Binder M."/>
            <person name="Bloem J."/>
            <person name="Labutti K."/>
            <person name="Salamov A."/>
            <person name="Andreopoulos B."/>
            <person name="Baker S.E."/>
            <person name="Barry K."/>
            <person name="Bills G."/>
            <person name="Bluhm B.H."/>
            <person name="Cannon C."/>
            <person name="Castanera R."/>
            <person name="Culley D.E."/>
            <person name="Daum C."/>
            <person name="Ezra D."/>
            <person name="Gonzalez J.B."/>
            <person name="Henrissat B."/>
            <person name="Kuo A."/>
            <person name="Liang C."/>
            <person name="Lipzen A."/>
            <person name="Lutzoni F."/>
            <person name="Magnuson J."/>
            <person name="Mondo S."/>
            <person name="Nolan M."/>
            <person name="Ohm R."/>
            <person name="Pangilinan J."/>
            <person name="Park H.-J."/>
            <person name="Ramirez L."/>
            <person name="Alfaro M."/>
            <person name="Sun H."/>
            <person name="Tritt A."/>
            <person name="Yoshinaga Y."/>
            <person name="Zwiers L.-H."/>
            <person name="Turgeon B.G."/>
            <person name="Goodwin S.B."/>
            <person name="Spatafora J.W."/>
            <person name="Crous P.W."/>
            <person name="Grigoriev I.V."/>
        </authorList>
    </citation>
    <scope>NUCLEOTIDE SEQUENCE</scope>
    <source>
        <strain evidence="3">CBS 394.84</strain>
    </source>
</reference>
<feature type="domain" description="Heterokaryon incompatibility" evidence="1">
    <location>
        <begin position="22"/>
        <end position="111"/>
    </location>
</feature>
<dbReference type="Pfam" id="PF06985">
    <property type="entry name" value="HET"/>
    <property type="match status" value="1"/>
</dbReference>
<gene>
    <name evidence="3" type="ORF">K460DRAFT_307418</name>
</gene>
<dbReference type="EMBL" id="ML976615">
    <property type="protein sequence ID" value="KAF1847823.1"/>
    <property type="molecule type" value="Genomic_DNA"/>
</dbReference>
<evidence type="ECO:0000313" key="3">
    <source>
        <dbReference type="EMBL" id="KAF1847823.1"/>
    </source>
</evidence>
<dbReference type="Proteomes" id="UP000800039">
    <property type="component" value="Unassembled WGS sequence"/>
</dbReference>
<comment type="caution">
    <text evidence="3">The sequence shown here is derived from an EMBL/GenBank/DDBJ whole genome shotgun (WGS) entry which is preliminary data.</text>
</comment>
<evidence type="ECO:0000259" key="2">
    <source>
        <dbReference type="Pfam" id="PF26640"/>
    </source>
</evidence>
<sequence length="583" mass="66581">MRLIDTSTGAMKEFHGRDIPRYAILTHTWAAEEVTYQEYINGGFELKKGYEKIWKTCAIAKAAAIEYAWIDTCCIDKSSSAELSEAINSMYRWYERSAVCYAFIADLSPDAELEDALGKCRWFTRGWTLQELIAPKEVIFFDSDWKMRTTKNSSSGQLSNITNIDSQLLVGCRTLSDFSVAQKMSWAARRKTTRIEDEAYCLLGIFDLHMPLLYGEADKAFRRLQEEIIRYTADLSIFGWTLFSPYQLVVPEDSSSGIVPVLRPAQPEERILCGVLAESPAEFSDCHDYINHEGELREFSTSNVGIKTRVPMLMSQIGSNLGVSYVLPINCSRNGMALGIRLRHVQRGRYLRENPSILYSYKPHSMLMAPAGERYLLTQMPKESQYRDSRFASMSIMLPQMRSSLLQITKGPSLNISRPWPLDTYDHEDQTFFLTYFGRDFGTVKLNFRTHLRHPDGEGVTCSYRFCSLGWSARDPLRAQFGIMEEDAHGGTMDHIQQLASNGDWQSGSVLFELRNRRVPKSSFVRIDHTGNQSVIVSFTTHVTQDASIARAHIWKIHFSHKVCRTEDAPQFDDDLWTPDAYT</sequence>
<dbReference type="PANTHER" id="PTHR10622">
    <property type="entry name" value="HET DOMAIN-CONTAINING PROTEIN"/>
    <property type="match status" value="1"/>
</dbReference>
<proteinExistence type="predicted"/>